<evidence type="ECO:0000313" key="2">
    <source>
        <dbReference type="Proteomes" id="UP000288429"/>
    </source>
</evidence>
<dbReference type="Proteomes" id="UP000288429">
    <property type="component" value="Unassembled WGS sequence"/>
</dbReference>
<organism evidence="1 2">
    <name type="scientific">Fusarium ambrosium</name>
    <dbReference type="NCBI Taxonomy" id="131363"/>
    <lineage>
        <taxon>Eukaryota</taxon>
        <taxon>Fungi</taxon>
        <taxon>Dikarya</taxon>
        <taxon>Ascomycota</taxon>
        <taxon>Pezizomycotina</taxon>
        <taxon>Sordariomycetes</taxon>
        <taxon>Hypocreomycetidae</taxon>
        <taxon>Hypocreales</taxon>
        <taxon>Nectriaceae</taxon>
        <taxon>Fusarium</taxon>
        <taxon>Fusarium solani species complex</taxon>
    </lineage>
</organism>
<dbReference type="AlphaFoldDB" id="A0A428THD2"/>
<reference evidence="1 2" key="1">
    <citation type="submission" date="2017-06" db="EMBL/GenBank/DDBJ databases">
        <title>Cmopartive genomic analysis of Ambrosia Fusariam Clade fungi.</title>
        <authorList>
            <person name="Stajich J.E."/>
            <person name="Carrillo J."/>
            <person name="Kijimoto T."/>
            <person name="Eskalen A."/>
            <person name="O'Donnell K."/>
            <person name="Kasson M."/>
        </authorList>
    </citation>
    <scope>NUCLEOTIDE SEQUENCE [LARGE SCALE GENOMIC DNA]</scope>
    <source>
        <strain evidence="1 2">NRRL 20438</strain>
    </source>
</reference>
<protein>
    <submittedName>
        <fullName evidence="1">Uncharacterized protein</fullName>
    </submittedName>
</protein>
<name>A0A428THD2_9HYPO</name>
<proteinExistence type="predicted"/>
<evidence type="ECO:0000313" key="1">
    <source>
        <dbReference type="EMBL" id="RSM01432.1"/>
    </source>
</evidence>
<accession>A0A428THD2</accession>
<keyword evidence="2" id="KW-1185">Reference proteome</keyword>
<dbReference type="EMBL" id="NIZV01000191">
    <property type="protein sequence ID" value="RSM01432.1"/>
    <property type="molecule type" value="Genomic_DNA"/>
</dbReference>
<sequence>MERGLGPRAEIATFSTLHISSDRVLLLGAYTARHYLVSDLLARTASKLSIPLLLFIHIDIPPDQPPISPLISLFRVQAVG</sequence>
<comment type="caution">
    <text evidence="1">The sequence shown here is derived from an EMBL/GenBank/DDBJ whole genome shotgun (WGS) entry which is preliminary data.</text>
</comment>
<gene>
    <name evidence="1" type="ORF">CDV31_011365</name>
</gene>